<dbReference type="UniPathway" id="UPA00545">
    <property type="reaction ID" value="UER00823"/>
</dbReference>
<dbReference type="PANTHER" id="PTHR31707">
    <property type="entry name" value="PECTINESTERASE"/>
    <property type="match status" value="1"/>
</dbReference>
<dbReference type="EMBL" id="CM007648">
    <property type="protein sequence ID" value="ONM26332.1"/>
    <property type="molecule type" value="Genomic_DNA"/>
</dbReference>
<dbReference type="SUPFAM" id="SSF51126">
    <property type="entry name" value="Pectin lyase-like"/>
    <property type="match status" value="1"/>
</dbReference>
<accession>A0A1D6F4U3</accession>
<dbReference type="Pfam" id="PF01095">
    <property type="entry name" value="Pectinesterase"/>
    <property type="match status" value="1"/>
</dbReference>
<dbReference type="STRING" id="4577.A0A1D6F4U3"/>
<evidence type="ECO:0000256" key="2">
    <source>
        <dbReference type="ARBA" id="ARBA00022801"/>
    </source>
</evidence>
<dbReference type="InterPro" id="IPR011050">
    <property type="entry name" value="Pectin_lyase_fold/virulence"/>
</dbReference>
<dbReference type="GO" id="GO:0042545">
    <property type="term" value="P:cell wall modification"/>
    <property type="evidence" value="ECO:0007669"/>
    <property type="project" value="InterPro"/>
</dbReference>
<reference evidence="5" key="1">
    <citation type="submission" date="2015-12" db="EMBL/GenBank/DDBJ databases">
        <title>Update maize B73 reference genome by single molecule sequencing technologies.</title>
        <authorList>
            <consortium name="Maize Genome Sequencing Project"/>
            <person name="Ware D."/>
        </authorList>
    </citation>
    <scope>NUCLEOTIDE SEQUENCE [LARGE SCALE GENOMIC DNA]</scope>
    <source>
        <tissue evidence="5">Seedling</tissue>
    </source>
</reference>
<name>A0A1D6F4U3_MAIZE</name>
<dbReference type="SMR" id="A0A1D6F4U3"/>
<dbReference type="eggNOG" id="ENOG502QPZF">
    <property type="taxonomic scope" value="Eukaryota"/>
</dbReference>
<gene>
    <name evidence="5" type="ORF">ZEAMMB73_Zm00001d007211</name>
</gene>
<keyword evidence="3" id="KW-0063">Aspartyl esterase</keyword>
<feature type="domain" description="Pectinesterase catalytic" evidence="4">
    <location>
        <begin position="2"/>
        <end position="103"/>
    </location>
</feature>
<dbReference type="GO" id="GO:0030599">
    <property type="term" value="F:pectinesterase activity"/>
    <property type="evidence" value="ECO:0007669"/>
    <property type="project" value="InterPro"/>
</dbReference>
<dbReference type="Gene3D" id="2.160.20.10">
    <property type="entry name" value="Single-stranded right-handed beta-helix, Pectin lyase-like"/>
    <property type="match status" value="1"/>
</dbReference>
<dbReference type="GO" id="GO:0045490">
    <property type="term" value="P:pectin catabolic process"/>
    <property type="evidence" value="ECO:0007669"/>
    <property type="project" value="UniProtKB-UniPathway"/>
</dbReference>
<evidence type="ECO:0000259" key="4">
    <source>
        <dbReference type="Pfam" id="PF01095"/>
    </source>
</evidence>
<sequence length="127" mass="14247">MLHNCTIEPHPDFEANAGGKIPTYLARPWKEYSRTLYIQNDIGGFIDPKGCLEWNSDFALETLFYAEADNRGAGTDMSKRAKWGSIKTVTYEEGQKEFTVETLHPGPAVHLQVRGGPNNIVLNNVQH</sequence>
<dbReference type="InterPro" id="IPR012334">
    <property type="entry name" value="Pectin_lyas_fold"/>
</dbReference>
<keyword evidence="2" id="KW-0378">Hydrolase</keyword>
<comment type="pathway">
    <text evidence="1">Glycan metabolism; pectin degradation; 2-dehydro-3-deoxy-D-gluconate from pectin: step 1/5.</text>
</comment>
<dbReference type="AlphaFoldDB" id="A0A1D6F4U3"/>
<dbReference type="PaxDb" id="4577-GRMZM2G442593_P01"/>
<proteinExistence type="predicted"/>
<evidence type="ECO:0000256" key="1">
    <source>
        <dbReference type="ARBA" id="ARBA00005184"/>
    </source>
</evidence>
<evidence type="ECO:0000313" key="5">
    <source>
        <dbReference type="EMBL" id="ONM26332.1"/>
    </source>
</evidence>
<protein>
    <recommendedName>
        <fullName evidence="4">Pectinesterase catalytic domain-containing protein</fullName>
    </recommendedName>
</protein>
<dbReference type="InterPro" id="IPR000070">
    <property type="entry name" value="Pectinesterase_cat"/>
</dbReference>
<dbReference type="InParanoid" id="A0A1D6F4U3"/>
<dbReference type="OMA" id="GCLEWNS"/>
<evidence type="ECO:0000256" key="3">
    <source>
        <dbReference type="ARBA" id="ARBA00023085"/>
    </source>
</evidence>
<organism evidence="5">
    <name type="scientific">Zea mays</name>
    <name type="common">Maize</name>
    <dbReference type="NCBI Taxonomy" id="4577"/>
    <lineage>
        <taxon>Eukaryota</taxon>
        <taxon>Viridiplantae</taxon>
        <taxon>Streptophyta</taxon>
        <taxon>Embryophyta</taxon>
        <taxon>Tracheophyta</taxon>
        <taxon>Spermatophyta</taxon>
        <taxon>Magnoliopsida</taxon>
        <taxon>Liliopsida</taxon>
        <taxon>Poales</taxon>
        <taxon>Poaceae</taxon>
        <taxon>PACMAD clade</taxon>
        <taxon>Panicoideae</taxon>
        <taxon>Andropogonodae</taxon>
        <taxon>Andropogoneae</taxon>
        <taxon>Tripsacinae</taxon>
        <taxon>Zea</taxon>
    </lineage>
</organism>